<feature type="binding site" evidence="4">
    <location>
        <position position="56"/>
    </location>
    <ligand>
        <name>substrate</name>
    </ligand>
</feature>
<keyword evidence="5" id="KW-0460">Magnesium</keyword>
<dbReference type="GO" id="GO:0009396">
    <property type="term" value="P:folic acid-containing compound biosynthetic process"/>
    <property type="evidence" value="ECO:0007669"/>
    <property type="project" value="TreeGrafter"/>
</dbReference>
<dbReference type="GO" id="GO:0005524">
    <property type="term" value="F:ATP binding"/>
    <property type="evidence" value="ECO:0007669"/>
    <property type="project" value="UniProtKB-KW"/>
</dbReference>
<organism evidence="6 7">
    <name type="scientific">Rhodocytophaga rosea</name>
    <dbReference type="NCBI Taxonomy" id="2704465"/>
    <lineage>
        <taxon>Bacteria</taxon>
        <taxon>Pseudomonadati</taxon>
        <taxon>Bacteroidota</taxon>
        <taxon>Cytophagia</taxon>
        <taxon>Cytophagales</taxon>
        <taxon>Rhodocytophagaceae</taxon>
        <taxon>Rhodocytophaga</taxon>
    </lineage>
</organism>
<evidence type="ECO:0000256" key="4">
    <source>
        <dbReference type="PIRSR" id="PIRSR006806-1"/>
    </source>
</evidence>
<dbReference type="EMBL" id="CP048222">
    <property type="protein sequence ID" value="QHT71653.1"/>
    <property type="molecule type" value="Genomic_DNA"/>
</dbReference>
<dbReference type="GO" id="GO:0046872">
    <property type="term" value="F:metal ion binding"/>
    <property type="evidence" value="ECO:0007669"/>
    <property type="project" value="UniProtKB-KW"/>
</dbReference>
<dbReference type="GO" id="GO:0030272">
    <property type="term" value="F:5-formyltetrahydrofolate cyclo-ligase activity"/>
    <property type="evidence" value="ECO:0007669"/>
    <property type="project" value="UniProtKB-EC"/>
</dbReference>
<evidence type="ECO:0000256" key="5">
    <source>
        <dbReference type="RuleBase" id="RU361279"/>
    </source>
</evidence>
<dbReference type="GO" id="GO:0035999">
    <property type="term" value="P:tetrahydrofolate interconversion"/>
    <property type="evidence" value="ECO:0007669"/>
    <property type="project" value="TreeGrafter"/>
</dbReference>
<dbReference type="KEGG" id="rhoz:GXP67_35785"/>
<keyword evidence="6" id="KW-0436">Ligase</keyword>
<protein>
    <recommendedName>
        <fullName evidence="5">5-formyltetrahydrofolate cyclo-ligase</fullName>
        <ecNumber evidence="5">6.3.3.2</ecNumber>
    </recommendedName>
</protein>
<sequence>MTKAELRKQLKEKRQQVPAEEIEAQSRLICRLFFQHFDLANIHSLHIFLPIVKFKEINTWPIIDFLQVNFPDVHVVFPKTNTEDFSMESFLYDSDLVLAENAWGITEPIQGKRVAPHNIDMIILPLLGFDSTGNRIGYGKGFYDRFLSTCRIDIIKIGLAVEEPLLRIDDINSFDIPMDYCITPQQVWHFGR</sequence>
<comment type="cofactor">
    <cofactor evidence="5">
        <name>Mg(2+)</name>
        <dbReference type="ChEBI" id="CHEBI:18420"/>
    </cofactor>
</comment>
<dbReference type="PANTHER" id="PTHR23407">
    <property type="entry name" value="ATPASE INHIBITOR/5-FORMYLTETRAHYDROFOLATE CYCLO-LIGASE"/>
    <property type="match status" value="1"/>
</dbReference>
<keyword evidence="7" id="KW-1185">Reference proteome</keyword>
<keyword evidence="2 4" id="KW-0547">Nucleotide-binding</keyword>
<dbReference type="NCBIfam" id="TIGR02727">
    <property type="entry name" value="MTHFS_bact"/>
    <property type="match status" value="1"/>
</dbReference>
<evidence type="ECO:0000256" key="3">
    <source>
        <dbReference type="ARBA" id="ARBA00022840"/>
    </source>
</evidence>
<gene>
    <name evidence="6" type="ORF">GXP67_35785</name>
</gene>
<feature type="binding site" evidence="4">
    <location>
        <begin position="135"/>
        <end position="143"/>
    </location>
    <ligand>
        <name>ATP</name>
        <dbReference type="ChEBI" id="CHEBI:30616"/>
    </ligand>
</feature>
<dbReference type="AlphaFoldDB" id="A0A6C0GVR3"/>
<comment type="catalytic activity">
    <reaction evidence="5">
        <text>(6S)-5-formyl-5,6,7,8-tetrahydrofolate + ATP = (6R)-5,10-methenyltetrahydrofolate + ADP + phosphate</text>
        <dbReference type="Rhea" id="RHEA:10488"/>
        <dbReference type="ChEBI" id="CHEBI:30616"/>
        <dbReference type="ChEBI" id="CHEBI:43474"/>
        <dbReference type="ChEBI" id="CHEBI:57455"/>
        <dbReference type="ChEBI" id="CHEBI:57457"/>
        <dbReference type="ChEBI" id="CHEBI:456216"/>
        <dbReference type="EC" id="6.3.3.2"/>
    </reaction>
</comment>
<feature type="binding site" evidence="4">
    <location>
        <position position="49"/>
    </location>
    <ligand>
        <name>substrate</name>
    </ligand>
</feature>
<dbReference type="Proteomes" id="UP000480178">
    <property type="component" value="Chromosome"/>
</dbReference>
<dbReference type="EC" id="6.3.3.2" evidence="5"/>
<comment type="similarity">
    <text evidence="1 5">Belongs to the 5-formyltetrahydrofolate cyclo-ligase family.</text>
</comment>
<dbReference type="InterPro" id="IPR024185">
    <property type="entry name" value="FTHF_cligase-like_sf"/>
</dbReference>
<dbReference type="InterPro" id="IPR037171">
    <property type="entry name" value="NagB/RpiA_transferase-like"/>
</dbReference>
<dbReference type="PANTHER" id="PTHR23407:SF1">
    <property type="entry name" value="5-FORMYLTETRAHYDROFOLATE CYCLO-LIGASE"/>
    <property type="match status" value="1"/>
</dbReference>
<reference evidence="6 7" key="1">
    <citation type="submission" date="2020-01" db="EMBL/GenBank/DDBJ databases">
        <authorList>
            <person name="Kim M.K."/>
        </authorList>
    </citation>
    <scope>NUCLEOTIDE SEQUENCE [LARGE SCALE GENOMIC DNA]</scope>
    <source>
        <strain evidence="6 7">172606-1</strain>
    </source>
</reference>
<dbReference type="Pfam" id="PF01812">
    <property type="entry name" value="5-FTHF_cyc-lig"/>
    <property type="match status" value="1"/>
</dbReference>
<evidence type="ECO:0000313" key="7">
    <source>
        <dbReference type="Proteomes" id="UP000480178"/>
    </source>
</evidence>
<feature type="binding site" evidence="4">
    <location>
        <begin position="3"/>
        <end position="7"/>
    </location>
    <ligand>
        <name>ATP</name>
        <dbReference type="ChEBI" id="CHEBI:30616"/>
    </ligand>
</feature>
<dbReference type="SUPFAM" id="SSF100950">
    <property type="entry name" value="NagB/RpiA/CoA transferase-like"/>
    <property type="match status" value="1"/>
</dbReference>
<accession>A0A6C0GVR3</accession>
<evidence type="ECO:0000256" key="2">
    <source>
        <dbReference type="ARBA" id="ARBA00022741"/>
    </source>
</evidence>
<evidence type="ECO:0000256" key="1">
    <source>
        <dbReference type="ARBA" id="ARBA00010638"/>
    </source>
</evidence>
<evidence type="ECO:0000313" key="6">
    <source>
        <dbReference type="EMBL" id="QHT71653.1"/>
    </source>
</evidence>
<dbReference type="Gene3D" id="3.40.50.10420">
    <property type="entry name" value="NagB/RpiA/CoA transferase-like"/>
    <property type="match status" value="1"/>
</dbReference>
<proteinExistence type="inferred from homology"/>
<dbReference type="RefSeq" id="WP_162447586.1">
    <property type="nucleotide sequence ID" value="NZ_CP048222.1"/>
</dbReference>
<dbReference type="InterPro" id="IPR002698">
    <property type="entry name" value="FTHF_cligase"/>
</dbReference>
<dbReference type="PIRSF" id="PIRSF006806">
    <property type="entry name" value="FTHF_cligase"/>
    <property type="match status" value="1"/>
</dbReference>
<keyword evidence="3 4" id="KW-0067">ATP-binding</keyword>
<name>A0A6C0GVR3_9BACT</name>
<keyword evidence="5" id="KW-0479">Metal-binding</keyword>